<evidence type="ECO:0000313" key="3">
    <source>
        <dbReference type="Proteomes" id="UP000271339"/>
    </source>
</evidence>
<evidence type="ECO:0000313" key="2">
    <source>
        <dbReference type="EMBL" id="RMA64581.1"/>
    </source>
</evidence>
<keyword evidence="3" id="KW-1185">Reference proteome</keyword>
<name>A0A3L9YV06_9FLAO</name>
<feature type="chain" id="PRO_5017984128" description="DUF2911 family protein" evidence="1">
    <location>
        <begin position="20"/>
        <end position="287"/>
    </location>
</feature>
<keyword evidence="1" id="KW-0732">Signal</keyword>
<dbReference type="Proteomes" id="UP000271339">
    <property type="component" value="Unassembled WGS sequence"/>
</dbReference>
<accession>A0A3L9YV06</accession>
<dbReference type="RefSeq" id="WP_121907016.1">
    <property type="nucleotide sequence ID" value="NZ_REFC01000012.1"/>
</dbReference>
<dbReference type="Pfam" id="PF11138">
    <property type="entry name" value="DUF2911"/>
    <property type="match status" value="1"/>
</dbReference>
<sequence>MKKAFFYLALITFTMGGYAQIKTPAPSPFQKIEQTVGLTEVTLEYSRPAMRERSIFGGLVPYGKLWRTGANKNTTISFSDDVEIGGKTLKAGKYAVYTKPNVKNWEVIFYSDSDNGGTPSTWEESKVVASVTAPVYPLPMDIQSFTMSFDDLTNDSAVLGIMWERSYVGVTIKFGTDKTVSSSIDKVMNGPDAGDYYSAAVYYLESGKDINQAKTWIDKAISMSETPRFWQYRQQSLIYAKAGDKKAAIKAANKSMEMAKEAGNDDYVALNKKSIAVWEGRPAAADK</sequence>
<evidence type="ECO:0000256" key="1">
    <source>
        <dbReference type="SAM" id="SignalP"/>
    </source>
</evidence>
<dbReference type="EMBL" id="REFC01000012">
    <property type="protein sequence ID" value="RMA64581.1"/>
    <property type="molecule type" value="Genomic_DNA"/>
</dbReference>
<gene>
    <name evidence="2" type="ORF">BXY75_1457</name>
</gene>
<organism evidence="2 3">
    <name type="scientific">Ulvibacter antarcticus</name>
    <dbReference type="NCBI Taxonomy" id="442714"/>
    <lineage>
        <taxon>Bacteria</taxon>
        <taxon>Pseudomonadati</taxon>
        <taxon>Bacteroidota</taxon>
        <taxon>Flavobacteriia</taxon>
        <taxon>Flavobacteriales</taxon>
        <taxon>Flavobacteriaceae</taxon>
        <taxon>Ulvibacter</taxon>
    </lineage>
</organism>
<protein>
    <recommendedName>
        <fullName evidence="4">DUF2911 family protein</fullName>
    </recommendedName>
</protein>
<dbReference type="AlphaFoldDB" id="A0A3L9YV06"/>
<comment type="caution">
    <text evidence="2">The sequence shown here is derived from an EMBL/GenBank/DDBJ whole genome shotgun (WGS) entry which is preliminary data.</text>
</comment>
<evidence type="ECO:0008006" key="4">
    <source>
        <dbReference type="Google" id="ProtNLM"/>
    </source>
</evidence>
<proteinExistence type="predicted"/>
<dbReference type="OrthoDB" id="187854at2"/>
<reference evidence="2 3" key="1">
    <citation type="submission" date="2018-10" db="EMBL/GenBank/DDBJ databases">
        <title>Genomic Encyclopedia of Archaeal and Bacterial Type Strains, Phase II (KMG-II): from individual species to whole genera.</title>
        <authorList>
            <person name="Goeker M."/>
        </authorList>
    </citation>
    <scope>NUCLEOTIDE SEQUENCE [LARGE SCALE GENOMIC DNA]</scope>
    <source>
        <strain evidence="2 3">DSM 23424</strain>
    </source>
</reference>
<dbReference type="InterPro" id="IPR021314">
    <property type="entry name" value="DUF2911"/>
</dbReference>
<feature type="signal peptide" evidence="1">
    <location>
        <begin position="1"/>
        <end position="19"/>
    </location>
</feature>